<evidence type="ECO:0000259" key="2">
    <source>
        <dbReference type="Pfam" id="PF00501"/>
    </source>
</evidence>
<dbReference type="InterPro" id="IPR042099">
    <property type="entry name" value="ANL_N_sf"/>
</dbReference>
<dbReference type="PANTHER" id="PTHR42921:SF4">
    <property type="entry name" value="ACETOACETYL-COA SYNTHASE (AFU_ORTHOLOGUE AFUA_8G04770)"/>
    <property type="match status" value="1"/>
</dbReference>
<dbReference type="Proteomes" id="UP000799772">
    <property type="component" value="Unassembled WGS sequence"/>
</dbReference>
<gene>
    <name evidence="3" type="ORF">NA57DRAFT_60754</name>
</gene>
<dbReference type="EMBL" id="ML978135">
    <property type="protein sequence ID" value="KAF2094110.1"/>
    <property type="molecule type" value="Genomic_DNA"/>
</dbReference>
<keyword evidence="1" id="KW-0812">Transmembrane</keyword>
<feature type="transmembrane region" description="Helical" evidence="1">
    <location>
        <begin position="155"/>
        <end position="179"/>
    </location>
</feature>
<dbReference type="GO" id="GO:0006629">
    <property type="term" value="P:lipid metabolic process"/>
    <property type="evidence" value="ECO:0007669"/>
    <property type="project" value="InterPro"/>
</dbReference>
<keyword evidence="1" id="KW-0472">Membrane</keyword>
<protein>
    <submittedName>
        <fullName evidence="3">Acetoacetate-CoA ligase</fullName>
    </submittedName>
</protein>
<dbReference type="PROSITE" id="PS00455">
    <property type="entry name" value="AMP_BINDING"/>
    <property type="match status" value="1"/>
</dbReference>
<accession>A0A9P4I7F2</accession>
<keyword evidence="1" id="KW-1133">Transmembrane helix</keyword>
<dbReference type="SUPFAM" id="SSF56801">
    <property type="entry name" value="Acetyl-CoA synthetase-like"/>
    <property type="match status" value="1"/>
</dbReference>
<proteinExistence type="predicted"/>
<evidence type="ECO:0000256" key="1">
    <source>
        <dbReference type="SAM" id="Phobius"/>
    </source>
</evidence>
<feature type="domain" description="AMP-dependent synthetase/ligase" evidence="2">
    <location>
        <begin position="103"/>
        <end position="483"/>
    </location>
</feature>
<evidence type="ECO:0000313" key="3">
    <source>
        <dbReference type="EMBL" id="KAF2094110.1"/>
    </source>
</evidence>
<name>A0A9P4I7F2_9PEZI</name>
<dbReference type="Pfam" id="PF00501">
    <property type="entry name" value="AMP-binding"/>
    <property type="match status" value="1"/>
</dbReference>
<dbReference type="InterPro" id="IPR045851">
    <property type="entry name" value="AMP-bd_C_sf"/>
</dbReference>
<dbReference type="AlphaFoldDB" id="A0A9P4I7F2"/>
<evidence type="ECO:0000313" key="4">
    <source>
        <dbReference type="Proteomes" id="UP000799772"/>
    </source>
</evidence>
<dbReference type="NCBIfam" id="TIGR01217">
    <property type="entry name" value="ac_ac_CoA_syn"/>
    <property type="match status" value="1"/>
</dbReference>
<dbReference type="OrthoDB" id="10253869at2759"/>
<dbReference type="Gene3D" id="3.40.50.12780">
    <property type="entry name" value="N-terminal domain of ligase-like"/>
    <property type="match status" value="1"/>
</dbReference>
<dbReference type="PANTHER" id="PTHR42921">
    <property type="entry name" value="ACETOACETYL-COA SYNTHETASE"/>
    <property type="match status" value="1"/>
</dbReference>
<dbReference type="InterPro" id="IPR000873">
    <property type="entry name" value="AMP-dep_synth/lig_dom"/>
</dbReference>
<dbReference type="InterPro" id="IPR020845">
    <property type="entry name" value="AMP-binding_CS"/>
</dbReference>
<sequence length="678" mass="75714">MASNTTTPKPVWEPKYGRPNAMDKYRQHVNSKFSLSLQNSQELHKWSVTNSQKFWLDVYNYLELVPALPSTMTRAYDDTVPMSTNPPWYEGLDLNYAENVLLNADKVPNNTALIGLREGQKFGTEEKMTWTELREQVRVVQSALRRSGVKKGDRIAALVSNSVWGIVLFLASASVGAIYSSIAPDLGVEGCVSRLQQIDATILFVDSHSSYKGRRTHMDSKIEGILARLGSSKPKETFIIPKVPETSKYPTIESFLIRSSQSDPLKYDRVPFNCPLIICYSSGTTGTPKCIVHQHGIILNLKKVSHLHNTLSAGDVVLQYSSTSWIMFYIMNGHLATGATTVAYDGSPFWPDVRSMLRILEYYKVSYYGSSPRYLLELEINRVNPRKEFDLSNLRIVNVTGASLAHTQYYWFYNNFPTRVHLCNVAGGTDTATSLLAADPCGPLVPGEMQMFGLGMDIDIADPETGYSIKETGQPGELVVRKPFPSMPAFFWGDEGGKKYHASYFERFDKVDVWAQHDWVTWNPATAGVVMSGRSDSDGVLNPSGIRFGSGEVYAIVEGPDFNAEIADTLCVGRRRAHENDETVFLFVKMLPGKPFTEEIRQKLRTAIAKGLSSRHVPKFIIPVDDIPVTINGKKVEIAVKQLISGKDIKVSSTVANPEVLLSYKKYKDLEETPRAKL</sequence>
<organism evidence="3 4">
    <name type="scientific">Rhizodiscina lignyota</name>
    <dbReference type="NCBI Taxonomy" id="1504668"/>
    <lineage>
        <taxon>Eukaryota</taxon>
        <taxon>Fungi</taxon>
        <taxon>Dikarya</taxon>
        <taxon>Ascomycota</taxon>
        <taxon>Pezizomycotina</taxon>
        <taxon>Dothideomycetes</taxon>
        <taxon>Pleosporomycetidae</taxon>
        <taxon>Aulographales</taxon>
        <taxon>Rhizodiscinaceae</taxon>
        <taxon>Rhizodiscina</taxon>
    </lineage>
</organism>
<comment type="caution">
    <text evidence="3">The sequence shown here is derived from an EMBL/GenBank/DDBJ whole genome shotgun (WGS) entry which is preliminary data.</text>
</comment>
<keyword evidence="3" id="KW-0436">Ligase</keyword>
<dbReference type="GO" id="GO:0030729">
    <property type="term" value="F:acetoacetate-CoA ligase activity"/>
    <property type="evidence" value="ECO:0007669"/>
    <property type="project" value="InterPro"/>
</dbReference>
<dbReference type="InterPro" id="IPR005914">
    <property type="entry name" value="Acac_CoA_synth"/>
</dbReference>
<keyword evidence="4" id="KW-1185">Reference proteome</keyword>
<dbReference type="Gene3D" id="3.30.300.30">
    <property type="match status" value="1"/>
</dbReference>
<reference evidence="3" key="1">
    <citation type="journal article" date="2020" name="Stud. Mycol.">
        <title>101 Dothideomycetes genomes: a test case for predicting lifestyles and emergence of pathogens.</title>
        <authorList>
            <person name="Haridas S."/>
            <person name="Albert R."/>
            <person name="Binder M."/>
            <person name="Bloem J."/>
            <person name="Labutti K."/>
            <person name="Salamov A."/>
            <person name="Andreopoulos B."/>
            <person name="Baker S."/>
            <person name="Barry K."/>
            <person name="Bills G."/>
            <person name="Bluhm B."/>
            <person name="Cannon C."/>
            <person name="Castanera R."/>
            <person name="Culley D."/>
            <person name="Daum C."/>
            <person name="Ezra D."/>
            <person name="Gonzalez J."/>
            <person name="Henrissat B."/>
            <person name="Kuo A."/>
            <person name="Liang C."/>
            <person name="Lipzen A."/>
            <person name="Lutzoni F."/>
            <person name="Magnuson J."/>
            <person name="Mondo S."/>
            <person name="Nolan M."/>
            <person name="Ohm R."/>
            <person name="Pangilinan J."/>
            <person name="Park H.-J."/>
            <person name="Ramirez L."/>
            <person name="Alfaro M."/>
            <person name="Sun H."/>
            <person name="Tritt A."/>
            <person name="Yoshinaga Y."/>
            <person name="Zwiers L.-H."/>
            <person name="Turgeon B."/>
            <person name="Goodwin S."/>
            <person name="Spatafora J."/>
            <person name="Crous P."/>
            <person name="Grigoriev I."/>
        </authorList>
    </citation>
    <scope>NUCLEOTIDE SEQUENCE</scope>
    <source>
        <strain evidence="3">CBS 133067</strain>
    </source>
</reference>